<name>A0AAD9XQ97_9ROSI</name>
<evidence type="ECO:0000313" key="2">
    <source>
        <dbReference type="Proteomes" id="UP001280121"/>
    </source>
</evidence>
<sequence length="177" mass="20137">MRDQCTSYSTKNYTCHHLKSNFNGCTYNTSCRISFLLFHGDHDDKNSMGFNEDTTFDHYNYDPFIEKNNNMVMNHEDIDIVGDDCADTDEDGHANTMGVDFANPNVNLFASDPELWQEDNVHMSNLVSRVVNSTIPPSSKASLVAVDENVDIEIGGLSICKKQLRLHLEMVRRFSFI</sequence>
<evidence type="ECO:0000313" key="1">
    <source>
        <dbReference type="EMBL" id="KAK2663585.1"/>
    </source>
</evidence>
<dbReference type="AlphaFoldDB" id="A0AAD9XQ97"/>
<keyword evidence="2" id="KW-1185">Reference proteome</keyword>
<dbReference type="EMBL" id="JANJYI010000001">
    <property type="protein sequence ID" value="KAK2663585.1"/>
    <property type="molecule type" value="Genomic_DNA"/>
</dbReference>
<gene>
    <name evidence="1" type="ORF">Ddye_002159</name>
</gene>
<proteinExistence type="predicted"/>
<organism evidence="1 2">
    <name type="scientific">Dipteronia dyeriana</name>
    <dbReference type="NCBI Taxonomy" id="168575"/>
    <lineage>
        <taxon>Eukaryota</taxon>
        <taxon>Viridiplantae</taxon>
        <taxon>Streptophyta</taxon>
        <taxon>Embryophyta</taxon>
        <taxon>Tracheophyta</taxon>
        <taxon>Spermatophyta</taxon>
        <taxon>Magnoliopsida</taxon>
        <taxon>eudicotyledons</taxon>
        <taxon>Gunneridae</taxon>
        <taxon>Pentapetalae</taxon>
        <taxon>rosids</taxon>
        <taxon>malvids</taxon>
        <taxon>Sapindales</taxon>
        <taxon>Sapindaceae</taxon>
        <taxon>Hippocastanoideae</taxon>
        <taxon>Acereae</taxon>
        <taxon>Dipteronia</taxon>
    </lineage>
</organism>
<accession>A0AAD9XQ97</accession>
<protein>
    <submittedName>
        <fullName evidence="1">Uncharacterized protein</fullName>
    </submittedName>
</protein>
<reference evidence="1" key="1">
    <citation type="journal article" date="2023" name="Plant J.">
        <title>Genome sequences and population genomics provide insights into the demographic history, inbreeding, and mutation load of two 'living fossil' tree species of Dipteronia.</title>
        <authorList>
            <person name="Feng Y."/>
            <person name="Comes H.P."/>
            <person name="Chen J."/>
            <person name="Zhu S."/>
            <person name="Lu R."/>
            <person name="Zhang X."/>
            <person name="Li P."/>
            <person name="Qiu J."/>
            <person name="Olsen K.M."/>
            <person name="Qiu Y."/>
        </authorList>
    </citation>
    <scope>NUCLEOTIDE SEQUENCE</scope>
    <source>
        <strain evidence="1">KIB01</strain>
    </source>
</reference>
<comment type="caution">
    <text evidence="1">The sequence shown here is derived from an EMBL/GenBank/DDBJ whole genome shotgun (WGS) entry which is preliminary data.</text>
</comment>
<dbReference type="Proteomes" id="UP001280121">
    <property type="component" value="Unassembled WGS sequence"/>
</dbReference>